<keyword evidence="1" id="KW-0472">Membrane</keyword>
<organism evidence="2">
    <name type="scientific">Anguilla anguilla</name>
    <name type="common">European freshwater eel</name>
    <name type="synonym">Muraena anguilla</name>
    <dbReference type="NCBI Taxonomy" id="7936"/>
    <lineage>
        <taxon>Eukaryota</taxon>
        <taxon>Metazoa</taxon>
        <taxon>Chordata</taxon>
        <taxon>Craniata</taxon>
        <taxon>Vertebrata</taxon>
        <taxon>Euteleostomi</taxon>
        <taxon>Actinopterygii</taxon>
        <taxon>Neopterygii</taxon>
        <taxon>Teleostei</taxon>
        <taxon>Anguilliformes</taxon>
        <taxon>Anguillidae</taxon>
        <taxon>Anguilla</taxon>
    </lineage>
</organism>
<evidence type="ECO:0000313" key="2">
    <source>
        <dbReference type="EMBL" id="JAI08150.1"/>
    </source>
</evidence>
<proteinExistence type="predicted"/>
<feature type="transmembrane region" description="Helical" evidence="1">
    <location>
        <begin position="32"/>
        <end position="58"/>
    </location>
</feature>
<accession>A0A0E9XZS0</accession>
<dbReference type="AlphaFoldDB" id="A0A0E9XZS0"/>
<protein>
    <submittedName>
        <fullName evidence="2">Uncharacterized protein</fullName>
    </submittedName>
</protein>
<dbReference type="EMBL" id="GBXM01000428">
    <property type="protein sequence ID" value="JAI08150.1"/>
    <property type="molecule type" value="Transcribed_RNA"/>
</dbReference>
<keyword evidence="1" id="KW-1133">Transmembrane helix</keyword>
<reference evidence="2" key="2">
    <citation type="journal article" date="2015" name="Fish Shellfish Immunol.">
        <title>Early steps in the European eel (Anguilla anguilla)-Vibrio vulnificus interaction in the gills: Role of the RtxA13 toxin.</title>
        <authorList>
            <person name="Callol A."/>
            <person name="Pajuelo D."/>
            <person name="Ebbesson L."/>
            <person name="Teles M."/>
            <person name="MacKenzie S."/>
            <person name="Amaro C."/>
        </authorList>
    </citation>
    <scope>NUCLEOTIDE SEQUENCE</scope>
</reference>
<sequence>MVTSSSSKVVEVWNMPSELLIKVVYVGCPQAVVIAVVIYSAALEFPPSIFIFVFMFAFHS</sequence>
<name>A0A0E9XZS0_ANGAN</name>
<reference evidence="2" key="1">
    <citation type="submission" date="2014-11" db="EMBL/GenBank/DDBJ databases">
        <authorList>
            <person name="Amaro Gonzalez C."/>
        </authorList>
    </citation>
    <scope>NUCLEOTIDE SEQUENCE</scope>
</reference>
<keyword evidence="1" id="KW-0812">Transmembrane</keyword>
<evidence type="ECO:0000256" key="1">
    <source>
        <dbReference type="SAM" id="Phobius"/>
    </source>
</evidence>